<evidence type="ECO:0000256" key="1">
    <source>
        <dbReference type="ARBA" id="ARBA00004651"/>
    </source>
</evidence>
<feature type="transmembrane region" description="Helical" evidence="6">
    <location>
        <begin position="41"/>
        <end position="62"/>
    </location>
</feature>
<feature type="transmembrane region" description="Helical" evidence="6">
    <location>
        <begin position="12"/>
        <end position="35"/>
    </location>
</feature>
<feature type="transmembrane region" description="Helical" evidence="6">
    <location>
        <begin position="78"/>
        <end position="103"/>
    </location>
</feature>
<evidence type="ECO:0000256" key="4">
    <source>
        <dbReference type="ARBA" id="ARBA00022989"/>
    </source>
</evidence>
<feature type="transmembrane region" description="Helical" evidence="6">
    <location>
        <begin position="150"/>
        <end position="171"/>
    </location>
</feature>
<feature type="transmembrane region" description="Helical" evidence="6">
    <location>
        <begin position="290"/>
        <end position="312"/>
    </location>
</feature>
<evidence type="ECO:0000256" key="6">
    <source>
        <dbReference type="SAM" id="Phobius"/>
    </source>
</evidence>
<dbReference type="PANTHER" id="PTHR30250">
    <property type="entry name" value="PST FAMILY PREDICTED COLANIC ACID TRANSPORTER"/>
    <property type="match status" value="1"/>
</dbReference>
<gene>
    <name evidence="7" type="ORF">GLW04_12750</name>
</gene>
<reference evidence="7 8" key="1">
    <citation type="submission" date="2019-11" db="EMBL/GenBank/DDBJ databases">
        <title>Genome sequences of 17 halophilic strains isolated from different environments.</title>
        <authorList>
            <person name="Furrow R.E."/>
        </authorList>
    </citation>
    <scope>NUCLEOTIDE SEQUENCE [LARGE SCALE GENOMIC DNA]</scope>
    <source>
        <strain evidence="7 8">22511_23_Filter</strain>
    </source>
</reference>
<keyword evidence="2" id="KW-1003">Cell membrane</keyword>
<sequence length="421" mass="46389">MKKTQSFKQYFLALAKGNLVSQILMILGVPLLAGLYSPADFGILAVYSTVLAMGLVVSAFTFEKTIPIEEDRHASENLIYLSLFSVFISTGSGALVLTLIHTIVSIPHYYILLAALSGCWLAGSFQVMVQAQVRRKNFSLIAKCKVTQNVIILIGQVMFFTLLDGYGLIVGDLLGRIVSVVLISRQLTFASFDRAVLMSRLGKYKSFALYSSAAVLLNSASIQLPLLSASVLYGEAAGGSYLLSYKVVGVPVTLVALAYSQVYYGTVSRQLAEGKSRETVVLFTKTIRKFFFWSIGPLAVIVWIGPIVMRWVLGEEWTDAATVIQLLAPLFLMQITALPVSQTLYLLQKQTSQLAWEAVRLIGIITIWWGGSWFGFTIFETISTYAWFGALSYFCFLLICRKHLGGAKQNKGGTTWVDAVY</sequence>
<keyword evidence="3 6" id="KW-0812">Transmembrane</keyword>
<keyword evidence="4 6" id="KW-1133">Transmembrane helix</keyword>
<feature type="transmembrane region" description="Helical" evidence="6">
    <location>
        <begin position="109"/>
        <end position="129"/>
    </location>
</feature>
<feature type="transmembrane region" description="Helical" evidence="6">
    <location>
        <begin position="358"/>
        <end position="376"/>
    </location>
</feature>
<dbReference type="Proteomes" id="UP000460949">
    <property type="component" value="Unassembled WGS sequence"/>
</dbReference>
<organism evidence="7 8">
    <name type="scientific">Halobacillus litoralis</name>
    <dbReference type="NCBI Taxonomy" id="45668"/>
    <lineage>
        <taxon>Bacteria</taxon>
        <taxon>Bacillati</taxon>
        <taxon>Bacillota</taxon>
        <taxon>Bacilli</taxon>
        <taxon>Bacillales</taxon>
        <taxon>Bacillaceae</taxon>
        <taxon>Halobacillus</taxon>
    </lineage>
</organism>
<evidence type="ECO:0000256" key="2">
    <source>
        <dbReference type="ARBA" id="ARBA00022475"/>
    </source>
</evidence>
<proteinExistence type="predicted"/>
<dbReference type="AlphaFoldDB" id="A0A845DT38"/>
<protein>
    <submittedName>
        <fullName evidence="7">Oligosaccharide flippase family protein</fullName>
    </submittedName>
</protein>
<dbReference type="RefSeq" id="WP_160837865.1">
    <property type="nucleotide sequence ID" value="NZ_WMET01000003.1"/>
</dbReference>
<comment type="subcellular location">
    <subcellularLocation>
        <location evidence="1">Cell membrane</location>
        <topology evidence="1">Multi-pass membrane protein</topology>
    </subcellularLocation>
</comment>
<evidence type="ECO:0000313" key="8">
    <source>
        <dbReference type="Proteomes" id="UP000460949"/>
    </source>
</evidence>
<dbReference type="InterPro" id="IPR050833">
    <property type="entry name" value="Poly_Biosynth_Transport"/>
</dbReference>
<dbReference type="EMBL" id="WMET01000003">
    <property type="protein sequence ID" value="MYL20763.1"/>
    <property type="molecule type" value="Genomic_DNA"/>
</dbReference>
<feature type="transmembrane region" description="Helical" evidence="6">
    <location>
        <begin position="247"/>
        <end position="267"/>
    </location>
</feature>
<feature type="transmembrane region" description="Helical" evidence="6">
    <location>
        <begin position="382"/>
        <end position="400"/>
    </location>
</feature>
<evidence type="ECO:0000313" key="7">
    <source>
        <dbReference type="EMBL" id="MYL20763.1"/>
    </source>
</evidence>
<dbReference type="Pfam" id="PF13440">
    <property type="entry name" value="Polysacc_synt_3"/>
    <property type="match status" value="1"/>
</dbReference>
<dbReference type="GO" id="GO:0005886">
    <property type="term" value="C:plasma membrane"/>
    <property type="evidence" value="ECO:0007669"/>
    <property type="project" value="UniProtKB-SubCell"/>
</dbReference>
<accession>A0A845DT38</accession>
<keyword evidence="5 6" id="KW-0472">Membrane</keyword>
<feature type="transmembrane region" description="Helical" evidence="6">
    <location>
        <begin position="324"/>
        <end position="346"/>
    </location>
</feature>
<name>A0A845DT38_9BACI</name>
<evidence type="ECO:0000256" key="5">
    <source>
        <dbReference type="ARBA" id="ARBA00023136"/>
    </source>
</evidence>
<comment type="caution">
    <text evidence="7">The sequence shown here is derived from an EMBL/GenBank/DDBJ whole genome shotgun (WGS) entry which is preliminary data.</text>
</comment>
<evidence type="ECO:0000256" key="3">
    <source>
        <dbReference type="ARBA" id="ARBA00022692"/>
    </source>
</evidence>
<dbReference type="PANTHER" id="PTHR30250:SF11">
    <property type="entry name" value="O-ANTIGEN TRANSPORTER-RELATED"/>
    <property type="match status" value="1"/>
</dbReference>